<keyword evidence="7" id="KW-0698">rRNA processing</keyword>
<dbReference type="InterPro" id="IPR023091">
    <property type="entry name" value="MetalPrtase_cat_dom_sf_prd"/>
</dbReference>
<organism evidence="8 9">
    <name type="scientific">Jonquetella anthropi DSM 22815</name>
    <dbReference type="NCBI Taxonomy" id="885272"/>
    <lineage>
        <taxon>Bacteria</taxon>
        <taxon>Thermotogati</taxon>
        <taxon>Synergistota</taxon>
        <taxon>Synergistia</taxon>
        <taxon>Synergistales</taxon>
        <taxon>Dethiosulfovibrionaceae</taxon>
        <taxon>Jonquetella</taxon>
    </lineage>
</organism>
<evidence type="ECO:0000256" key="7">
    <source>
        <dbReference type="HAMAP-Rule" id="MF_00009"/>
    </source>
</evidence>
<evidence type="ECO:0000256" key="3">
    <source>
        <dbReference type="ARBA" id="ARBA00022723"/>
    </source>
</evidence>
<dbReference type="Proteomes" id="UP000003806">
    <property type="component" value="Chromosome"/>
</dbReference>
<comment type="subcellular location">
    <subcellularLocation>
        <location evidence="7">Cytoplasm</location>
    </subcellularLocation>
</comment>
<dbReference type="HOGENOM" id="CLU_106710_3_1_0"/>
<reference evidence="8 9" key="1">
    <citation type="submission" date="2011-11" db="EMBL/GenBank/DDBJ databases">
        <title>The Noncontiguous Finished genome of Jonquetella anthropi DSM 22815.</title>
        <authorList>
            <consortium name="US DOE Joint Genome Institute (JGI-PGF)"/>
            <person name="Lucas S."/>
            <person name="Copeland A."/>
            <person name="Lapidus A."/>
            <person name="Glavina del Rio T."/>
            <person name="Dalin E."/>
            <person name="Tice H."/>
            <person name="Bruce D."/>
            <person name="Goodwin L."/>
            <person name="Pitluck S."/>
            <person name="Peters L."/>
            <person name="Mikhailova N."/>
            <person name="Held B."/>
            <person name="Kyrpides N."/>
            <person name="Mavromatis K."/>
            <person name="Ivanova N."/>
            <person name="Markowitz V."/>
            <person name="Cheng J.-F."/>
            <person name="Hugenholtz P."/>
            <person name="Woyke T."/>
            <person name="Wu D."/>
            <person name="Gronow S."/>
            <person name="Wellnitz S."/>
            <person name="Brambilla E."/>
            <person name="Klenk H.-P."/>
            <person name="Eisen J.A."/>
        </authorList>
    </citation>
    <scope>NUCLEOTIDE SEQUENCE [LARGE SCALE GENOMIC DNA]</scope>
    <source>
        <strain evidence="8 9">DSM 22815</strain>
    </source>
</reference>
<keyword evidence="5 7" id="KW-0378">Hydrolase</keyword>
<keyword evidence="7" id="KW-0963">Cytoplasm</keyword>
<proteinExistence type="inferred from homology"/>
<keyword evidence="6 7" id="KW-0862">Zinc</keyword>
<comment type="function">
    <text evidence="7">Single strand-specific metallo-endoribonuclease involved in late-stage 70S ribosome quality control and in maturation of the 3' terminus of the 16S rRNA.</text>
</comment>
<dbReference type="STRING" id="885272.JonanDRAFT_0277"/>
<evidence type="ECO:0000256" key="2">
    <source>
        <dbReference type="ARBA" id="ARBA00022722"/>
    </source>
</evidence>
<dbReference type="RefSeq" id="WP_008522496.1">
    <property type="nucleotide sequence ID" value="NZ_CM001376.1"/>
</dbReference>
<name>H0UIJ1_9BACT</name>
<dbReference type="InterPro" id="IPR002036">
    <property type="entry name" value="YbeY"/>
</dbReference>
<dbReference type="HAMAP" id="MF_00009">
    <property type="entry name" value="Endoribonucl_YbeY"/>
    <property type="match status" value="1"/>
</dbReference>
<dbReference type="GO" id="GO:0008270">
    <property type="term" value="F:zinc ion binding"/>
    <property type="evidence" value="ECO:0007669"/>
    <property type="project" value="UniProtKB-UniRule"/>
</dbReference>
<dbReference type="eggNOG" id="COG0319">
    <property type="taxonomic scope" value="Bacteria"/>
</dbReference>
<dbReference type="Gene3D" id="3.40.390.30">
    <property type="entry name" value="Metalloproteases ('zincins'), catalytic domain"/>
    <property type="match status" value="1"/>
</dbReference>
<dbReference type="PANTHER" id="PTHR46986">
    <property type="entry name" value="ENDORIBONUCLEASE YBEY, CHLOROPLASTIC"/>
    <property type="match status" value="1"/>
</dbReference>
<feature type="binding site" evidence="7">
    <location>
        <position position="130"/>
    </location>
    <ligand>
        <name>Zn(2+)</name>
        <dbReference type="ChEBI" id="CHEBI:29105"/>
        <note>catalytic</note>
    </ligand>
</feature>
<accession>H0UIJ1</accession>
<dbReference type="SUPFAM" id="SSF55486">
    <property type="entry name" value="Metalloproteases ('zincins'), catalytic domain"/>
    <property type="match status" value="1"/>
</dbReference>
<evidence type="ECO:0000256" key="4">
    <source>
        <dbReference type="ARBA" id="ARBA00022759"/>
    </source>
</evidence>
<dbReference type="Pfam" id="PF02130">
    <property type="entry name" value="YbeY"/>
    <property type="match status" value="1"/>
</dbReference>
<dbReference type="GO" id="GO:0005737">
    <property type="term" value="C:cytoplasm"/>
    <property type="evidence" value="ECO:0007669"/>
    <property type="project" value="UniProtKB-SubCell"/>
</dbReference>
<dbReference type="OrthoDB" id="9807740at2"/>
<evidence type="ECO:0000256" key="5">
    <source>
        <dbReference type="ARBA" id="ARBA00022801"/>
    </source>
</evidence>
<dbReference type="GO" id="GO:0006364">
    <property type="term" value="P:rRNA processing"/>
    <property type="evidence" value="ECO:0007669"/>
    <property type="project" value="UniProtKB-UniRule"/>
</dbReference>
<sequence length="171" mass="18954">MKVSLAWEKSEAGGLLEEWLASHQGDLSCVLEELYRENFPESSGWDELEISLQFLDEEAMAALNGQYRGENRPTDVLSFPLWENDGHLELPPAGGVLPLGDLVFCRPVLDANAAAAGTSVQSELALLLAHGALHLIAWDHDTEERRAAMWAVQERYRQRILERAGACVKEG</sequence>
<keyword evidence="7" id="KW-0690">Ribosome biogenesis</keyword>
<keyword evidence="3 7" id="KW-0479">Metal-binding</keyword>
<comment type="similarity">
    <text evidence="1 7">Belongs to the endoribonuclease YbeY family.</text>
</comment>
<dbReference type="PANTHER" id="PTHR46986:SF1">
    <property type="entry name" value="ENDORIBONUCLEASE YBEY, CHLOROPLASTIC"/>
    <property type="match status" value="1"/>
</dbReference>
<dbReference type="EC" id="3.1.-.-" evidence="7"/>
<dbReference type="EMBL" id="CM001376">
    <property type="protein sequence ID" value="EHM12699.1"/>
    <property type="molecule type" value="Genomic_DNA"/>
</dbReference>
<keyword evidence="4 7" id="KW-0255">Endonuclease</keyword>
<dbReference type="AlphaFoldDB" id="H0UIJ1"/>
<dbReference type="NCBIfam" id="TIGR00043">
    <property type="entry name" value="rRNA maturation RNase YbeY"/>
    <property type="match status" value="1"/>
</dbReference>
<gene>
    <name evidence="7" type="primary">ybeY</name>
    <name evidence="8" type="ORF">JonanDRAFT_0277</name>
</gene>
<evidence type="ECO:0000256" key="6">
    <source>
        <dbReference type="ARBA" id="ARBA00022833"/>
    </source>
</evidence>
<protein>
    <recommendedName>
        <fullName evidence="7">Endoribonuclease YbeY</fullName>
        <ecNumber evidence="7">3.1.-.-</ecNumber>
    </recommendedName>
</protein>
<evidence type="ECO:0000313" key="9">
    <source>
        <dbReference type="Proteomes" id="UP000003806"/>
    </source>
</evidence>
<keyword evidence="9" id="KW-1185">Reference proteome</keyword>
<evidence type="ECO:0000256" key="1">
    <source>
        <dbReference type="ARBA" id="ARBA00010875"/>
    </source>
</evidence>
<comment type="cofactor">
    <cofactor evidence="7">
        <name>Zn(2+)</name>
        <dbReference type="ChEBI" id="CHEBI:29105"/>
    </cofactor>
    <text evidence="7">Binds 1 zinc ion.</text>
</comment>
<dbReference type="GO" id="GO:0004222">
    <property type="term" value="F:metalloendopeptidase activity"/>
    <property type="evidence" value="ECO:0007669"/>
    <property type="project" value="InterPro"/>
</dbReference>
<evidence type="ECO:0000313" key="8">
    <source>
        <dbReference type="EMBL" id="EHM12699.1"/>
    </source>
</evidence>
<feature type="binding site" evidence="7">
    <location>
        <position position="134"/>
    </location>
    <ligand>
        <name>Zn(2+)</name>
        <dbReference type="ChEBI" id="CHEBI:29105"/>
        <note>catalytic</note>
    </ligand>
</feature>
<dbReference type="GO" id="GO:0004521">
    <property type="term" value="F:RNA endonuclease activity"/>
    <property type="evidence" value="ECO:0007669"/>
    <property type="project" value="UniProtKB-UniRule"/>
</dbReference>
<keyword evidence="2 7" id="KW-0540">Nuclease</keyword>
<feature type="binding site" evidence="7">
    <location>
        <position position="140"/>
    </location>
    <ligand>
        <name>Zn(2+)</name>
        <dbReference type="ChEBI" id="CHEBI:29105"/>
        <note>catalytic</note>
    </ligand>
</feature>